<dbReference type="InterPro" id="IPR050643">
    <property type="entry name" value="Periplasmic_pilus_chap"/>
</dbReference>
<dbReference type="Gene3D" id="2.60.40.10">
    <property type="entry name" value="Immunoglobulins"/>
    <property type="match status" value="2"/>
</dbReference>
<dbReference type="InterPro" id="IPR013783">
    <property type="entry name" value="Ig-like_fold"/>
</dbReference>
<keyword evidence="14" id="KW-1185">Reference proteome</keyword>
<dbReference type="PANTHER" id="PTHR30251">
    <property type="entry name" value="PILUS ASSEMBLY CHAPERONE"/>
    <property type="match status" value="1"/>
</dbReference>
<evidence type="ECO:0000313" key="9">
    <source>
        <dbReference type="EMBL" id="MQT73083.1"/>
    </source>
</evidence>
<dbReference type="GO" id="GO:0071555">
    <property type="term" value="P:cell wall organization"/>
    <property type="evidence" value="ECO:0007669"/>
    <property type="project" value="InterPro"/>
</dbReference>
<accession>A0A6I1WLW9</accession>
<dbReference type="SUPFAM" id="SSF49354">
    <property type="entry name" value="PapD-like"/>
    <property type="match status" value="1"/>
</dbReference>
<gene>
    <name evidence="11" type="ORF">GHO28_10850</name>
    <name evidence="10" type="ORF">GHO30_13775</name>
    <name evidence="9" type="ORF">GHO37_01985</name>
</gene>
<evidence type="ECO:0000256" key="4">
    <source>
        <dbReference type="ARBA" id="ARBA00022764"/>
    </source>
</evidence>
<evidence type="ECO:0000256" key="5">
    <source>
        <dbReference type="ARBA" id="ARBA00023186"/>
    </source>
</evidence>
<comment type="subcellular location">
    <subcellularLocation>
        <location evidence="1">Periplasm</location>
    </subcellularLocation>
</comment>
<protein>
    <submittedName>
        <fullName evidence="11">Fimbria/pilus periplasmic chaperone</fullName>
    </submittedName>
</protein>
<feature type="signal peptide" evidence="6">
    <location>
        <begin position="1"/>
        <end position="25"/>
    </location>
</feature>
<dbReference type="InterPro" id="IPR036316">
    <property type="entry name" value="Pili_assmbl_chap_C_dom_sf"/>
</dbReference>
<evidence type="ECO:0000313" key="12">
    <source>
        <dbReference type="Proteomes" id="UP000447574"/>
    </source>
</evidence>
<dbReference type="InterPro" id="IPR008962">
    <property type="entry name" value="PapD-like_sf"/>
</dbReference>
<feature type="chain" id="PRO_5044633351" evidence="6">
    <location>
        <begin position="26"/>
        <end position="241"/>
    </location>
</feature>
<evidence type="ECO:0000256" key="1">
    <source>
        <dbReference type="ARBA" id="ARBA00004418"/>
    </source>
</evidence>
<evidence type="ECO:0000313" key="10">
    <source>
        <dbReference type="EMBL" id="MQU32447.1"/>
    </source>
</evidence>
<dbReference type="InterPro" id="IPR001829">
    <property type="entry name" value="Pili_assmbl_chaperone_bac"/>
</dbReference>
<sequence length="241" mass="26016">MTRLNKIALSLALVLGAAAPHFANASVVMTGTRVIYPAQAQEKVVQLTSQDSYPNLVQMWVDSGNPEATAQTAEAPFIVSPQVFRMNPNAGQVVRVVFTGSNLPKDRESLYYLSFLQVPAMKASELQANKLLLSVSSRMKLFYRPQGLAGDPENLSKSLDFKVQGQSIITTNNSGYFAIVRNAQVVSQGKKQPLKTAEIVAPLSQAQWTLPAGTNARAGDSLQLTLVNDFGADVTTVVPLH</sequence>
<evidence type="ECO:0000259" key="8">
    <source>
        <dbReference type="Pfam" id="PF02753"/>
    </source>
</evidence>
<feature type="domain" description="Pili assembly chaperone N-terminal" evidence="7">
    <location>
        <begin position="26"/>
        <end position="148"/>
    </location>
</feature>
<keyword evidence="5" id="KW-0143">Chaperone</keyword>
<keyword evidence="3 6" id="KW-0732">Signal</keyword>
<keyword evidence="4" id="KW-0574">Periplasm</keyword>
<evidence type="ECO:0000313" key="13">
    <source>
        <dbReference type="Proteomes" id="UP000466863"/>
    </source>
</evidence>
<dbReference type="Proteomes" id="UP000466863">
    <property type="component" value="Unassembled WGS sequence"/>
</dbReference>
<dbReference type="AlphaFoldDB" id="A0A6I1WLW9"/>
<evidence type="ECO:0000256" key="2">
    <source>
        <dbReference type="ARBA" id="ARBA00007399"/>
    </source>
</evidence>
<dbReference type="InterPro" id="IPR016147">
    <property type="entry name" value="Pili_assmbl_chaperone_N"/>
</dbReference>
<feature type="domain" description="Pili assembly chaperone C-terminal" evidence="8">
    <location>
        <begin position="171"/>
        <end position="234"/>
    </location>
</feature>
<dbReference type="Pfam" id="PF02753">
    <property type="entry name" value="PapD_C"/>
    <property type="match status" value="1"/>
</dbReference>
<name>A0A6I1WLW9_9PSED</name>
<proteinExistence type="inferred from homology"/>
<dbReference type="EMBL" id="WIWF01000004">
    <property type="protein sequence ID" value="MQT73083.1"/>
    <property type="molecule type" value="Genomic_DNA"/>
</dbReference>
<dbReference type="Pfam" id="PF00345">
    <property type="entry name" value="PapD_N"/>
    <property type="match status" value="1"/>
</dbReference>
<evidence type="ECO:0000256" key="6">
    <source>
        <dbReference type="SAM" id="SignalP"/>
    </source>
</evidence>
<comment type="similarity">
    <text evidence="2">Belongs to the periplasmic pilus chaperone family.</text>
</comment>
<comment type="caution">
    <text evidence="11">The sequence shown here is derived from an EMBL/GenBank/DDBJ whole genome shotgun (WGS) entry which is preliminary data.</text>
</comment>
<reference evidence="12 13" key="1">
    <citation type="submission" date="2019-10" db="EMBL/GenBank/DDBJ databases">
        <title>Evaluation of single-gene subtyping targets for Pseudomonas.</title>
        <authorList>
            <person name="Reichler S.J."/>
            <person name="Orsi R.H."/>
            <person name="Wiedmann M."/>
            <person name="Martin N.H."/>
            <person name="Murphy S.I."/>
        </authorList>
    </citation>
    <scope>NUCLEOTIDE SEQUENCE [LARGE SCALE GENOMIC DNA]</scope>
    <source>
        <strain evidence="11 13">FSL R10-1876</strain>
        <strain evidence="10 14">FSL R10-2107</strain>
        <strain evidence="9 12">FSL R10-2932</strain>
    </source>
</reference>
<dbReference type="Proteomes" id="UP000470186">
    <property type="component" value="Unassembled WGS sequence"/>
</dbReference>
<dbReference type="PANTHER" id="PTHR30251:SF25">
    <property type="entry name" value="FIMBRIAE CHAPARONE"/>
    <property type="match status" value="1"/>
</dbReference>
<organism evidence="11 13">
    <name type="scientific">Pseudomonas helleri</name>
    <dbReference type="NCBI Taxonomy" id="1608996"/>
    <lineage>
        <taxon>Bacteria</taxon>
        <taxon>Pseudomonadati</taxon>
        <taxon>Pseudomonadota</taxon>
        <taxon>Gammaproteobacteria</taxon>
        <taxon>Pseudomonadales</taxon>
        <taxon>Pseudomonadaceae</taxon>
        <taxon>Pseudomonas</taxon>
    </lineage>
</organism>
<evidence type="ECO:0000256" key="3">
    <source>
        <dbReference type="ARBA" id="ARBA00022729"/>
    </source>
</evidence>
<dbReference type="SUPFAM" id="SSF49584">
    <property type="entry name" value="Periplasmic chaperone C-domain"/>
    <property type="match status" value="1"/>
</dbReference>
<dbReference type="InterPro" id="IPR016148">
    <property type="entry name" value="Pili_assmbl_chaperone_C"/>
</dbReference>
<dbReference type="EMBL" id="WIVV01000040">
    <property type="protein sequence ID" value="MQU42998.1"/>
    <property type="molecule type" value="Genomic_DNA"/>
</dbReference>
<dbReference type="PRINTS" id="PR00969">
    <property type="entry name" value="CHAPERONPILI"/>
</dbReference>
<evidence type="ECO:0000259" key="7">
    <source>
        <dbReference type="Pfam" id="PF00345"/>
    </source>
</evidence>
<evidence type="ECO:0000313" key="11">
    <source>
        <dbReference type="EMBL" id="MQU42998.1"/>
    </source>
</evidence>
<dbReference type="EMBL" id="WIVX01000062">
    <property type="protein sequence ID" value="MQU32447.1"/>
    <property type="molecule type" value="Genomic_DNA"/>
</dbReference>
<dbReference type="RefSeq" id="WP_048389374.1">
    <property type="nucleotide sequence ID" value="NZ_CP181271.1"/>
</dbReference>
<dbReference type="GO" id="GO:0030288">
    <property type="term" value="C:outer membrane-bounded periplasmic space"/>
    <property type="evidence" value="ECO:0007669"/>
    <property type="project" value="InterPro"/>
</dbReference>
<evidence type="ECO:0000313" key="14">
    <source>
        <dbReference type="Proteomes" id="UP000470186"/>
    </source>
</evidence>
<dbReference type="Proteomes" id="UP000447574">
    <property type="component" value="Unassembled WGS sequence"/>
</dbReference>